<keyword evidence="3" id="KW-1185">Reference proteome</keyword>
<reference evidence="2" key="1">
    <citation type="submission" date="2021-03" db="EMBL/GenBank/DDBJ databases">
        <title>Whole genome shotgun sequence of Actinoplanes auranticolor NBRC 12245.</title>
        <authorList>
            <person name="Komaki H."/>
            <person name="Tamura T."/>
        </authorList>
    </citation>
    <scope>NUCLEOTIDE SEQUENCE</scope>
    <source>
        <strain evidence="2">NBRC 12245</strain>
    </source>
</reference>
<dbReference type="AlphaFoldDB" id="A0A919S567"/>
<feature type="transmembrane region" description="Helical" evidence="1">
    <location>
        <begin position="62"/>
        <end position="81"/>
    </location>
</feature>
<name>A0A919S567_9ACTN</name>
<dbReference type="RefSeq" id="WP_212987420.1">
    <property type="nucleotide sequence ID" value="NZ_BAABEA010000003.1"/>
</dbReference>
<feature type="transmembrane region" description="Helical" evidence="1">
    <location>
        <begin position="38"/>
        <end position="56"/>
    </location>
</feature>
<keyword evidence="1" id="KW-0472">Membrane</keyword>
<dbReference type="Pfam" id="PF11239">
    <property type="entry name" value="DUF3040"/>
    <property type="match status" value="1"/>
</dbReference>
<proteinExistence type="predicted"/>
<protein>
    <recommendedName>
        <fullName evidence="4">DUF3040 family protein</fullName>
    </recommendedName>
</protein>
<organism evidence="2 3">
    <name type="scientific">Actinoplanes auranticolor</name>
    <dbReference type="NCBI Taxonomy" id="47988"/>
    <lineage>
        <taxon>Bacteria</taxon>
        <taxon>Bacillati</taxon>
        <taxon>Actinomycetota</taxon>
        <taxon>Actinomycetes</taxon>
        <taxon>Micromonosporales</taxon>
        <taxon>Micromonosporaceae</taxon>
        <taxon>Actinoplanes</taxon>
    </lineage>
</organism>
<gene>
    <name evidence="2" type="ORF">Aau02nite_13460</name>
</gene>
<comment type="caution">
    <text evidence="2">The sequence shown here is derived from an EMBL/GenBank/DDBJ whole genome shotgun (WGS) entry which is preliminary data.</text>
</comment>
<evidence type="ECO:0000313" key="2">
    <source>
        <dbReference type="EMBL" id="GIM64905.1"/>
    </source>
</evidence>
<keyword evidence="1" id="KW-0812">Transmembrane</keyword>
<dbReference type="Proteomes" id="UP000681340">
    <property type="component" value="Unassembled WGS sequence"/>
</dbReference>
<accession>A0A919S567</accession>
<evidence type="ECO:0008006" key="4">
    <source>
        <dbReference type="Google" id="ProtNLM"/>
    </source>
</evidence>
<dbReference type="InterPro" id="IPR021401">
    <property type="entry name" value="DUF3040"/>
</dbReference>
<keyword evidence="1" id="KW-1133">Transmembrane helix</keyword>
<sequence>MLSKEDSRRLAQLERQLRRDDPDFCARMRGDLLARRRMPLSLVLTGVVIWAAALTLGVFGWWGAAAVAAVWGTVIVAALGYRCRPGRDAIHPDLPPRIW</sequence>
<dbReference type="EMBL" id="BOQL01000014">
    <property type="protein sequence ID" value="GIM64905.1"/>
    <property type="molecule type" value="Genomic_DNA"/>
</dbReference>
<evidence type="ECO:0000313" key="3">
    <source>
        <dbReference type="Proteomes" id="UP000681340"/>
    </source>
</evidence>
<evidence type="ECO:0000256" key="1">
    <source>
        <dbReference type="SAM" id="Phobius"/>
    </source>
</evidence>